<accession>A0A0F9RCC1</accession>
<comment type="caution">
    <text evidence="2">The sequence shown here is derived from an EMBL/GenBank/DDBJ whole genome shotgun (WGS) entry which is preliminary data.</text>
</comment>
<dbReference type="NCBIfam" id="NF004793">
    <property type="entry name" value="PRK06141.1"/>
    <property type="match status" value="1"/>
</dbReference>
<dbReference type="InterPro" id="IPR023401">
    <property type="entry name" value="ODC_N"/>
</dbReference>
<dbReference type="EMBL" id="LAZR01001294">
    <property type="protein sequence ID" value="KKN47117.1"/>
    <property type="molecule type" value="Genomic_DNA"/>
</dbReference>
<dbReference type="SUPFAM" id="SSF51735">
    <property type="entry name" value="NAD(P)-binding Rossmann-fold domains"/>
    <property type="match status" value="1"/>
</dbReference>
<dbReference type="Pfam" id="PF02423">
    <property type="entry name" value="OCD_Mu_crystall"/>
    <property type="match status" value="1"/>
</dbReference>
<dbReference type="AlphaFoldDB" id="A0A0F9RCC1"/>
<protein>
    <recommendedName>
        <fullName evidence="3">Ornithine cyclodeaminase</fullName>
    </recommendedName>
</protein>
<dbReference type="InterPro" id="IPR036291">
    <property type="entry name" value="NAD(P)-bd_dom_sf"/>
</dbReference>
<dbReference type="Gene3D" id="3.40.50.720">
    <property type="entry name" value="NAD(P)-binding Rossmann-like Domain"/>
    <property type="match status" value="1"/>
</dbReference>
<dbReference type="GO" id="GO:0005737">
    <property type="term" value="C:cytoplasm"/>
    <property type="evidence" value="ECO:0007669"/>
    <property type="project" value="TreeGrafter"/>
</dbReference>
<evidence type="ECO:0008006" key="3">
    <source>
        <dbReference type="Google" id="ProtNLM"/>
    </source>
</evidence>
<dbReference type="GO" id="GO:0016491">
    <property type="term" value="F:oxidoreductase activity"/>
    <property type="evidence" value="ECO:0007669"/>
    <property type="project" value="UniProtKB-ARBA"/>
</dbReference>
<dbReference type="PANTHER" id="PTHR13812">
    <property type="entry name" value="KETIMINE REDUCTASE MU-CRYSTALLIN"/>
    <property type="match status" value="1"/>
</dbReference>
<dbReference type="PANTHER" id="PTHR13812:SF19">
    <property type="entry name" value="KETIMINE REDUCTASE MU-CRYSTALLIN"/>
    <property type="match status" value="1"/>
</dbReference>
<dbReference type="FunFam" id="3.40.50.720:FF:000311">
    <property type="entry name" value="Ornithine cyclodeaminase"/>
    <property type="match status" value="1"/>
</dbReference>
<dbReference type="InterPro" id="IPR003462">
    <property type="entry name" value="ODC_Mu_crystall"/>
</dbReference>
<sequence>MSKLIGHEALEAALDWPDLIGQLRDWYRGNAVQAPDRQVLTIEQPDGSEASLLIMPAWVPGQSIGVKVVTFFPDNAAKGRATINAGYLLFDGETGQMQAALDGDVLTARRTAAASALAADFLARKDARNLLIVGTGQLSLAVAAAHCAVRSYSSVSIWGRSGDKAAAVAEALGSLGLPAQAVTDLEAVCRAADVISTVTASTRPIVHGDWLKPGSHLDLIGAFKGDMRESDDQAITQAEVFVDLRAGASLAGDLSQLLEGGQITPDHIRADLAELCQGAHPGRSDESACTAFKSAGMALQDLAAANMARDHTISG</sequence>
<proteinExistence type="inferred from homology"/>
<evidence type="ECO:0000256" key="1">
    <source>
        <dbReference type="ARBA" id="ARBA00008903"/>
    </source>
</evidence>
<evidence type="ECO:0000313" key="2">
    <source>
        <dbReference type="EMBL" id="KKN47117.1"/>
    </source>
</evidence>
<dbReference type="GO" id="GO:0019752">
    <property type="term" value="P:carboxylic acid metabolic process"/>
    <property type="evidence" value="ECO:0007669"/>
    <property type="project" value="UniProtKB-ARBA"/>
</dbReference>
<organism evidence="2">
    <name type="scientific">marine sediment metagenome</name>
    <dbReference type="NCBI Taxonomy" id="412755"/>
    <lineage>
        <taxon>unclassified sequences</taxon>
        <taxon>metagenomes</taxon>
        <taxon>ecological metagenomes</taxon>
    </lineage>
</organism>
<dbReference type="Gene3D" id="3.30.1780.10">
    <property type="entry name" value="ornithine cyclodeaminase, domain 1"/>
    <property type="match status" value="1"/>
</dbReference>
<comment type="similarity">
    <text evidence="1">Belongs to the ornithine cyclodeaminase/mu-crystallin family.</text>
</comment>
<reference evidence="2" key="1">
    <citation type="journal article" date="2015" name="Nature">
        <title>Complex archaea that bridge the gap between prokaryotes and eukaryotes.</title>
        <authorList>
            <person name="Spang A."/>
            <person name="Saw J.H."/>
            <person name="Jorgensen S.L."/>
            <person name="Zaremba-Niedzwiedzka K."/>
            <person name="Martijn J."/>
            <person name="Lind A.E."/>
            <person name="van Eijk R."/>
            <person name="Schleper C."/>
            <person name="Guy L."/>
            <person name="Ettema T.J."/>
        </authorList>
    </citation>
    <scope>NUCLEOTIDE SEQUENCE</scope>
</reference>
<dbReference type="PIRSF" id="PIRSF001439">
    <property type="entry name" value="CryM"/>
    <property type="match status" value="1"/>
</dbReference>
<name>A0A0F9RCC1_9ZZZZ</name>
<gene>
    <name evidence="2" type="ORF">LCGC14_0666200</name>
</gene>